<evidence type="ECO:0000259" key="9">
    <source>
        <dbReference type="Pfam" id="PF04209"/>
    </source>
</evidence>
<evidence type="ECO:0000256" key="8">
    <source>
        <dbReference type="ARBA" id="ARBA00023004"/>
    </source>
</evidence>
<evidence type="ECO:0000313" key="12">
    <source>
        <dbReference type="Proteomes" id="UP000622797"/>
    </source>
</evidence>
<evidence type="ECO:0000256" key="7">
    <source>
        <dbReference type="ARBA" id="ARBA00023002"/>
    </source>
</evidence>
<comment type="cofactor">
    <cofactor evidence="1">
        <name>Fe cation</name>
        <dbReference type="ChEBI" id="CHEBI:24875"/>
    </cofactor>
</comment>
<dbReference type="Gene3D" id="2.60.120.10">
    <property type="entry name" value="Jelly Rolls"/>
    <property type="match status" value="1"/>
</dbReference>
<evidence type="ECO:0000256" key="6">
    <source>
        <dbReference type="ARBA" id="ARBA00022964"/>
    </source>
</evidence>
<proteinExistence type="inferred from homology"/>
<comment type="similarity">
    <text evidence="3">Belongs to the homogentisate dioxygenase family.</text>
</comment>
<reference evidence="11" key="1">
    <citation type="journal article" date="2020" name="BMC Genomics">
        <title>Correction to: Identification and distribution of gene clusters required for synthesis of sphingolipid metabolism inhibitors in diverse species of the filamentous fungus Fusarium.</title>
        <authorList>
            <person name="Kim H.S."/>
            <person name="Lohmar J.M."/>
            <person name="Busman M."/>
            <person name="Brown D.W."/>
            <person name="Naumann T.A."/>
            <person name="Divon H.H."/>
            <person name="Lysoe E."/>
            <person name="Uhlig S."/>
            <person name="Proctor R.H."/>
        </authorList>
    </citation>
    <scope>NUCLEOTIDE SEQUENCE</scope>
    <source>
        <strain evidence="11">NRRL 20472</strain>
    </source>
</reference>
<dbReference type="GO" id="GO:0006559">
    <property type="term" value="P:L-phenylalanine catabolic process"/>
    <property type="evidence" value="ECO:0007669"/>
    <property type="project" value="UniProtKB-UniPathway"/>
</dbReference>
<dbReference type="Pfam" id="PF04209">
    <property type="entry name" value="HgmA_C"/>
    <property type="match status" value="1"/>
</dbReference>
<dbReference type="Pfam" id="PF20510">
    <property type="entry name" value="HgmA_N"/>
    <property type="match status" value="1"/>
</dbReference>
<dbReference type="GO" id="GO:0006570">
    <property type="term" value="P:tyrosine metabolic process"/>
    <property type="evidence" value="ECO:0007669"/>
    <property type="project" value="InterPro"/>
</dbReference>
<dbReference type="GO" id="GO:0004411">
    <property type="term" value="F:homogentisate 1,2-dioxygenase activity"/>
    <property type="evidence" value="ECO:0007669"/>
    <property type="project" value="UniProtKB-EC"/>
</dbReference>
<comment type="caution">
    <text evidence="11">The sequence shown here is derived from an EMBL/GenBank/DDBJ whole genome shotgun (WGS) entry which is preliminary data.</text>
</comment>
<sequence length="280" mass="30688">MIVKPSIQISHQLRWDPFGILSDADYITGLCLVAGAVDATVKSDLAINSPGGDFLIVAKQGALDICTELGRLLVRSNEDAVIPLGVRFRVDLVYGLGTGYILEGFQGVFKFPELGPIGPNRPANLQNFQVSIADHEDDQSDWVVTVTLHGQLCDTAQDHSPFNVVALHGNHSPYKHDLGRFNTSGSIRYDRPDPSISFMLTAPSPVAGTAIADFVIFSPRWPIAEDTFRSVVSSKYYGREAKMGSNQVERLFITSWVLTGPMPRPSQEHQVPILELKGLE</sequence>
<dbReference type="GO" id="GO:0005737">
    <property type="term" value="C:cytoplasm"/>
    <property type="evidence" value="ECO:0007669"/>
    <property type="project" value="TreeGrafter"/>
</dbReference>
<evidence type="ECO:0000259" key="10">
    <source>
        <dbReference type="Pfam" id="PF20510"/>
    </source>
</evidence>
<evidence type="ECO:0000256" key="4">
    <source>
        <dbReference type="ARBA" id="ARBA00013127"/>
    </source>
</evidence>
<dbReference type="AlphaFoldDB" id="A0A8H4TJF0"/>
<dbReference type="InterPro" id="IPR014710">
    <property type="entry name" value="RmlC-like_jellyroll"/>
</dbReference>
<feature type="domain" description="Homogentisate 1,2-dioxygenase N-terminal" evidence="10">
    <location>
        <begin position="10"/>
        <end position="178"/>
    </location>
</feature>
<dbReference type="EMBL" id="JABEXW010000674">
    <property type="protein sequence ID" value="KAF4959002.1"/>
    <property type="molecule type" value="Genomic_DNA"/>
</dbReference>
<dbReference type="InterPro" id="IPR046451">
    <property type="entry name" value="HgmA_C"/>
</dbReference>
<dbReference type="InterPro" id="IPR011051">
    <property type="entry name" value="RmlC_Cupin_sf"/>
</dbReference>
<protein>
    <recommendedName>
        <fullName evidence="4">homogentisate 1,2-dioxygenase</fullName>
        <ecNumber evidence="4">1.13.11.5</ecNumber>
    </recommendedName>
</protein>
<evidence type="ECO:0000256" key="2">
    <source>
        <dbReference type="ARBA" id="ARBA00004704"/>
    </source>
</evidence>
<keyword evidence="6" id="KW-0223">Dioxygenase</keyword>
<dbReference type="PANTHER" id="PTHR11056:SF0">
    <property type="entry name" value="HOMOGENTISATE 1,2-DIOXYGENASE"/>
    <property type="match status" value="1"/>
</dbReference>
<dbReference type="OrthoDB" id="1689029at2759"/>
<organism evidence="11 12">
    <name type="scientific">Fusarium sarcochroum</name>
    <dbReference type="NCBI Taxonomy" id="1208366"/>
    <lineage>
        <taxon>Eukaryota</taxon>
        <taxon>Fungi</taxon>
        <taxon>Dikarya</taxon>
        <taxon>Ascomycota</taxon>
        <taxon>Pezizomycotina</taxon>
        <taxon>Sordariomycetes</taxon>
        <taxon>Hypocreomycetidae</taxon>
        <taxon>Hypocreales</taxon>
        <taxon>Nectriaceae</taxon>
        <taxon>Fusarium</taxon>
        <taxon>Fusarium lateritium species complex</taxon>
    </lineage>
</organism>
<feature type="domain" description="Homogentisate 1,2-dioxygenase C-terminal" evidence="9">
    <location>
        <begin position="180"/>
        <end position="230"/>
    </location>
</feature>
<evidence type="ECO:0000256" key="3">
    <source>
        <dbReference type="ARBA" id="ARBA00007757"/>
    </source>
</evidence>
<keyword evidence="8" id="KW-0408">Iron</keyword>
<dbReference type="GO" id="GO:0046872">
    <property type="term" value="F:metal ion binding"/>
    <property type="evidence" value="ECO:0007669"/>
    <property type="project" value="UniProtKB-KW"/>
</dbReference>
<dbReference type="PANTHER" id="PTHR11056">
    <property type="entry name" value="HOMOGENTISATE 1,2-DIOXYGENASE"/>
    <property type="match status" value="1"/>
</dbReference>
<gene>
    <name evidence="11" type="ORF">FSARC_10871</name>
</gene>
<comment type="pathway">
    <text evidence="2">Amino-acid degradation; L-phenylalanine degradation; acetoacetate and fumarate from L-phenylalanine: step 4/6.</text>
</comment>
<accession>A0A8H4TJF0</accession>
<dbReference type="InterPro" id="IPR005708">
    <property type="entry name" value="Homogentis_dOase"/>
</dbReference>
<keyword evidence="12" id="KW-1185">Reference proteome</keyword>
<dbReference type="Proteomes" id="UP000622797">
    <property type="component" value="Unassembled WGS sequence"/>
</dbReference>
<keyword evidence="7" id="KW-0560">Oxidoreductase</keyword>
<evidence type="ECO:0000256" key="5">
    <source>
        <dbReference type="ARBA" id="ARBA00022723"/>
    </source>
</evidence>
<dbReference type="InterPro" id="IPR046452">
    <property type="entry name" value="HgmA_N"/>
</dbReference>
<dbReference type="SUPFAM" id="SSF51182">
    <property type="entry name" value="RmlC-like cupins"/>
    <property type="match status" value="1"/>
</dbReference>
<evidence type="ECO:0000313" key="11">
    <source>
        <dbReference type="EMBL" id="KAF4959002.1"/>
    </source>
</evidence>
<evidence type="ECO:0000256" key="1">
    <source>
        <dbReference type="ARBA" id="ARBA00001962"/>
    </source>
</evidence>
<dbReference type="UniPathway" id="UPA00139">
    <property type="reaction ID" value="UER00339"/>
</dbReference>
<name>A0A8H4TJF0_9HYPO</name>
<keyword evidence="5" id="KW-0479">Metal-binding</keyword>
<reference evidence="11" key="2">
    <citation type="submission" date="2020-05" db="EMBL/GenBank/DDBJ databases">
        <authorList>
            <person name="Kim H.-S."/>
            <person name="Proctor R.H."/>
            <person name="Brown D.W."/>
        </authorList>
    </citation>
    <scope>NUCLEOTIDE SEQUENCE</scope>
    <source>
        <strain evidence="11">NRRL 20472</strain>
    </source>
</reference>
<dbReference type="EC" id="1.13.11.5" evidence="4"/>